<reference evidence="4" key="1">
    <citation type="journal article" date="2019" name="Int. J. Syst. Evol. Microbiol.">
        <title>The Global Catalogue of Microorganisms (GCM) 10K type strain sequencing project: providing services to taxonomists for standard genome sequencing and annotation.</title>
        <authorList>
            <consortium name="The Broad Institute Genomics Platform"/>
            <consortium name="The Broad Institute Genome Sequencing Center for Infectious Disease"/>
            <person name="Wu L."/>
            <person name="Ma J."/>
        </authorList>
    </citation>
    <scope>NUCLEOTIDE SEQUENCE [LARGE SCALE GENOMIC DNA]</scope>
    <source>
        <strain evidence="4">JCM 30346</strain>
    </source>
</reference>
<name>A0ABW1NW78_9ACTN</name>
<evidence type="ECO:0000313" key="4">
    <source>
        <dbReference type="Proteomes" id="UP001596137"/>
    </source>
</evidence>
<dbReference type="PANTHER" id="PTHR21180">
    <property type="entry name" value="ENDONUCLEASE/EXONUCLEASE/PHOSPHATASE FAMILY DOMAIN-CONTAINING PROTEIN 1"/>
    <property type="match status" value="1"/>
</dbReference>
<accession>A0ABW1NW78</accession>
<feature type="compositionally biased region" description="Pro residues" evidence="1">
    <location>
        <begin position="138"/>
        <end position="155"/>
    </location>
</feature>
<dbReference type="SUPFAM" id="SSF142984">
    <property type="entry name" value="Nqo1 middle domain-like"/>
    <property type="match status" value="1"/>
</dbReference>
<protein>
    <submittedName>
        <fullName evidence="3">Helix-hairpin-helix domain-containing protein</fullName>
    </submittedName>
</protein>
<dbReference type="Pfam" id="PF12836">
    <property type="entry name" value="HHH_3"/>
    <property type="match status" value="1"/>
</dbReference>
<dbReference type="InterPro" id="IPR051675">
    <property type="entry name" value="Endo/Exo/Phosphatase_dom_1"/>
</dbReference>
<feature type="region of interest" description="Disordered" evidence="1">
    <location>
        <begin position="38"/>
        <end position="73"/>
    </location>
</feature>
<keyword evidence="4" id="KW-1185">Reference proteome</keyword>
<feature type="compositionally biased region" description="Low complexity" evidence="1">
    <location>
        <begin position="47"/>
        <end position="59"/>
    </location>
</feature>
<dbReference type="Gene3D" id="1.10.150.320">
    <property type="entry name" value="Photosystem II 12 kDa extrinsic protein"/>
    <property type="match status" value="1"/>
</dbReference>
<gene>
    <name evidence="3" type="ORF">ACFP1K_41005</name>
</gene>
<dbReference type="SUPFAM" id="SSF47781">
    <property type="entry name" value="RuvA domain 2-like"/>
    <property type="match status" value="1"/>
</dbReference>
<dbReference type="Gene3D" id="3.10.560.10">
    <property type="entry name" value="Outer membrane lipoprotein wza domain like"/>
    <property type="match status" value="1"/>
</dbReference>
<dbReference type="EMBL" id="JBHSRF010000179">
    <property type="protein sequence ID" value="MFC6087598.1"/>
    <property type="molecule type" value="Genomic_DNA"/>
</dbReference>
<proteinExistence type="predicted"/>
<dbReference type="InterPro" id="IPR010994">
    <property type="entry name" value="RuvA_2-like"/>
</dbReference>
<feature type="domain" description="Soluble ligand binding" evidence="2">
    <location>
        <begin position="77"/>
        <end position="130"/>
    </location>
</feature>
<sequence>MAGLLALLTGGVYLWRTRPVPDPLPLLPVATTTFPAALQPSSGTSTPAGPALPVAGPAPVAQPPPPGASGAPTAQVVVHVTGKVRRPGLVTLPMGARVADAVTAAGGFRAGVTATGLNLARRLTDGEQIIVGAKPGTLAPPPPAPDPAAAPPPPLDLNTATAGQLETLPGVGEVLATRITEFRQTHGGFRSVDQLRDVTGIGERKYADLRPRVRV</sequence>
<dbReference type="Pfam" id="PF10531">
    <property type="entry name" value="SLBB"/>
    <property type="match status" value="1"/>
</dbReference>
<evidence type="ECO:0000313" key="3">
    <source>
        <dbReference type="EMBL" id="MFC6087598.1"/>
    </source>
</evidence>
<comment type="caution">
    <text evidence="3">The sequence shown here is derived from an EMBL/GenBank/DDBJ whole genome shotgun (WGS) entry which is preliminary data.</text>
</comment>
<dbReference type="Proteomes" id="UP001596137">
    <property type="component" value="Unassembled WGS sequence"/>
</dbReference>
<dbReference type="PANTHER" id="PTHR21180:SF32">
    <property type="entry name" value="ENDONUCLEASE_EXONUCLEASE_PHOSPHATASE FAMILY DOMAIN-CONTAINING PROTEIN 1"/>
    <property type="match status" value="1"/>
</dbReference>
<feature type="region of interest" description="Disordered" evidence="1">
    <location>
        <begin position="135"/>
        <end position="157"/>
    </location>
</feature>
<organism evidence="3 4">
    <name type="scientific">Sphaerisporangium aureirubrum</name>
    <dbReference type="NCBI Taxonomy" id="1544736"/>
    <lineage>
        <taxon>Bacteria</taxon>
        <taxon>Bacillati</taxon>
        <taxon>Actinomycetota</taxon>
        <taxon>Actinomycetes</taxon>
        <taxon>Streptosporangiales</taxon>
        <taxon>Streptosporangiaceae</taxon>
        <taxon>Sphaerisporangium</taxon>
    </lineage>
</organism>
<evidence type="ECO:0000256" key="1">
    <source>
        <dbReference type="SAM" id="MobiDB-lite"/>
    </source>
</evidence>
<evidence type="ECO:0000259" key="2">
    <source>
        <dbReference type="Pfam" id="PF10531"/>
    </source>
</evidence>
<dbReference type="InterPro" id="IPR019554">
    <property type="entry name" value="Soluble_ligand-bd"/>
</dbReference>
<dbReference type="RefSeq" id="WP_380764004.1">
    <property type="nucleotide sequence ID" value="NZ_JBHSRF010000179.1"/>
</dbReference>